<dbReference type="Gramene" id="OBART07G01380.1">
    <property type="protein sequence ID" value="OBART07G01380.1"/>
    <property type="gene ID" value="OBART07G01380"/>
</dbReference>
<evidence type="ECO:0000313" key="2">
    <source>
        <dbReference type="Proteomes" id="UP000026960"/>
    </source>
</evidence>
<accession>A0A0D3GLP4</accession>
<evidence type="ECO:0000313" key="1">
    <source>
        <dbReference type="EnsemblPlants" id="OBART07G01380.1"/>
    </source>
</evidence>
<dbReference type="AlphaFoldDB" id="A0A0D3GLP4"/>
<proteinExistence type="predicted"/>
<dbReference type="Proteomes" id="UP000026960">
    <property type="component" value="Chromosome 7"/>
</dbReference>
<dbReference type="EnsemblPlants" id="OBART07G01380.1">
    <property type="protein sequence ID" value="OBART07G01380.1"/>
    <property type="gene ID" value="OBART07G01380"/>
</dbReference>
<reference evidence="1" key="1">
    <citation type="journal article" date="2009" name="Rice">
        <title>De Novo Next Generation Sequencing of Plant Genomes.</title>
        <authorList>
            <person name="Rounsley S."/>
            <person name="Marri P.R."/>
            <person name="Yu Y."/>
            <person name="He R."/>
            <person name="Sisneros N."/>
            <person name="Goicoechea J.L."/>
            <person name="Lee S.J."/>
            <person name="Angelova A."/>
            <person name="Kudrna D."/>
            <person name="Luo M."/>
            <person name="Affourtit J."/>
            <person name="Desany B."/>
            <person name="Knight J."/>
            <person name="Niazi F."/>
            <person name="Egholm M."/>
            <person name="Wing R.A."/>
        </authorList>
    </citation>
    <scope>NUCLEOTIDE SEQUENCE [LARGE SCALE GENOMIC DNA]</scope>
    <source>
        <strain evidence="1">cv. IRGC 105608</strain>
    </source>
</reference>
<sequence>MAFMGHASLMGFLAKPVFHGANPSCYALRLRLVVNPLDFVLWLRLEASLKANLLDPVGVLPI</sequence>
<keyword evidence="2" id="KW-1185">Reference proteome</keyword>
<name>A0A0D3GLP4_9ORYZ</name>
<protein>
    <submittedName>
        <fullName evidence="1">Uncharacterized protein</fullName>
    </submittedName>
</protein>
<dbReference type="PaxDb" id="65489-OBART07G01380.1"/>
<organism evidence="1">
    <name type="scientific">Oryza barthii</name>
    <dbReference type="NCBI Taxonomy" id="65489"/>
    <lineage>
        <taxon>Eukaryota</taxon>
        <taxon>Viridiplantae</taxon>
        <taxon>Streptophyta</taxon>
        <taxon>Embryophyta</taxon>
        <taxon>Tracheophyta</taxon>
        <taxon>Spermatophyta</taxon>
        <taxon>Magnoliopsida</taxon>
        <taxon>Liliopsida</taxon>
        <taxon>Poales</taxon>
        <taxon>Poaceae</taxon>
        <taxon>BOP clade</taxon>
        <taxon>Oryzoideae</taxon>
        <taxon>Oryzeae</taxon>
        <taxon>Oryzinae</taxon>
        <taxon>Oryza</taxon>
    </lineage>
</organism>
<reference evidence="1" key="2">
    <citation type="submission" date="2015-03" db="UniProtKB">
        <authorList>
            <consortium name="EnsemblPlants"/>
        </authorList>
    </citation>
    <scope>IDENTIFICATION</scope>
</reference>
<dbReference type="HOGENOM" id="CLU_2907648_0_0_1"/>